<dbReference type="InterPro" id="IPR001545">
    <property type="entry name" value="Gonadotropin_bsu"/>
</dbReference>
<dbReference type="SUPFAM" id="SSF57501">
    <property type="entry name" value="Cystine-knot cytokines"/>
    <property type="match status" value="1"/>
</dbReference>
<keyword evidence="7" id="KW-1185">Reference proteome</keyword>
<dbReference type="Pfam" id="PF00007">
    <property type="entry name" value="Cys_knot"/>
    <property type="match status" value="1"/>
</dbReference>
<sequence length="104" mass="12014">TSAVDPQTILECLPREYTFRAFKPYRLKGKVLPCYDDVTYGDYKIPFKISHHPVCTYTDRSSRQVRLRRCHPDHPDPFYEVFDATECSCSVCNADNTSCENLNG</sequence>
<evidence type="ECO:0000256" key="1">
    <source>
        <dbReference type="ARBA" id="ARBA00004613"/>
    </source>
</evidence>
<reference evidence="6" key="1">
    <citation type="submission" date="2022-11" db="EMBL/GenBank/DDBJ databases">
        <title>Centuries of genome instability and evolution in soft-shell clam transmissible cancer (bioRxiv).</title>
        <authorList>
            <person name="Hart S.F.M."/>
            <person name="Yonemitsu M.A."/>
            <person name="Giersch R.M."/>
            <person name="Beal B.F."/>
            <person name="Arriagada G."/>
            <person name="Davis B.W."/>
            <person name="Ostrander E.A."/>
            <person name="Goff S.P."/>
            <person name="Metzger M.J."/>
        </authorList>
    </citation>
    <scope>NUCLEOTIDE SEQUENCE</scope>
    <source>
        <strain evidence="6">MELC-2E11</strain>
        <tissue evidence="6">Siphon/mantle</tissue>
    </source>
</reference>
<name>A0ABY7FBK5_MYAAR</name>
<comment type="similarity">
    <text evidence="2">Belongs to the glycoprotein hormones subunit beta family.</text>
</comment>
<proteinExistence type="inferred from homology"/>
<feature type="non-terminal residue" evidence="6">
    <location>
        <position position="1"/>
    </location>
</feature>
<organism evidence="6 7">
    <name type="scientific">Mya arenaria</name>
    <name type="common">Soft-shell clam</name>
    <dbReference type="NCBI Taxonomy" id="6604"/>
    <lineage>
        <taxon>Eukaryota</taxon>
        <taxon>Metazoa</taxon>
        <taxon>Spiralia</taxon>
        <taxon>Lophotrochozoa</taxon>
        <taxon>Mollusca</taxon>
        <taxon>Bivalvia</taxon>
        <taxon>Autobranchia</taxon>
        <taxon>Heteroconchia</taxon>
        <taxon>Euheterodonta</taxon>
        <taxon>Imparidentia</taxon>
        <taxon>Neoheterodontei</taxon>
        <taxon>Myida</taxon>
        <taxon>Myoidea</taxon>
        <taxon>Myidae</taxon>
        <taxon>Mya</taxon>
    </lineage>
</organism>
<dbReference type="PANTHER" id="PTHR11515">
    <property type="entry name" value="GLYCOPROTEIN HORMONE BETA CHAIN"/>
    <property type="match status" value="1"/>
</dbReference>
<keyword evidence="4" id="KW-1015">Disulfide bond</keyword>
<protein>
    <submittedName>
        <fullName evidence="6">CTHB5-like protein</fullName>
    </submittedName>
</protein>
<comment type="subcellular location">
    <subcellularLocation>
        <location evidence="1">Secreted</location>
    </subcellularLocation>
</comment>
<evidence type="ECO:0000313" key="6">
    <source>
        <dbReference type="EMBL" id="WAR19485.1"/>
    </source>
</evidence>
<evidence type="ECO:0000256" key="4">
    <source>
        <dbReference type="ARBA" id="ARBA00023157"/>
    </source>
</evidence>
<dbReference type="EMBL" id="CP111022">
    <property type="protein sequence ID" value="WAR19485.1"/>
    <property type="molecule type" value="Genomic_DNA"/>
</dbReference>
<dbReference type="Proteomes" id="UP001164746">
    <property type="component" value="Chromosome 11"/>
</dbReference>
<dbReference type="Gene3D" id="2.10.90.10">
    <property type="entry name" value="Cystine-knot cytokines"/>
    <property type="match status" value="1"/>
</dbReference>
<accession>A0ABY7FBK5</accession>
<evidence type="ECO:0000313" key="7">
    <source>
        <dbReference type="Proteomes" id="UP001164746"/>
    </source>
</evidence>
<evidence type="ECO:0000256" key="3">
    <source>
        <dbReference type="ARBA" id="ARBA00022525"/>
    </source>
</evidence>
<feature type="domain" description="Glycoprotein hormone subunit beta" evidence="5">
    <location>
        <begin position="42"/>
        <end position="101"/>
    </location>
</feature>
<gene>
    <name evidence="6" type="ORF">MAR_001323</name>
</gene>
<evidence type="ECO:0000259" key="5">
    <source>
        <dbReference type="Pfam" id="PF00007"/>
    </source>
</evidence>
<evidence type="ECO:0000256" key="2">
    <source>
        <dbReference type="ARBA" id="ARBA00006552"/>
    </source>
</evidence>
<dbReference type="InterPro" id="IPR006208">
    <property type="entry name" value="Glyco_hormone_CN"/>
</dbReference>
<dbReference type="InterPro" id="IPR029034">
    <property type="entry name" value="Cystine-knot_cytokine"/>
</dbReference>
<keyword evidence="3" id="KW-0964">Secreted</keyword>
<dbReference type="PANTHER" id="PTHR11515:SF13">
    <property type="entry name" value="GLYCOPROTEIN HORMONE BETA 5, ISOFORM A"/>
    <property type="match status" value="1"/>
</dbReference>